<feature type="domain" description="Probable transposase IS891/IS1136/IS1341" evidence="7">
    <location>
        <begin position="188"/>
        <end position="287"/>
    </location>
</feature>
<evidence type="ECO:0000259" key="7">
    <source>
        <dbReference type="Pfam" id="PF01385"/>
    </source>
</evidence>
<evidence type="ECO:0000259" key="9">
    <source>
        <dbReference type="Pfam" id="PF12323"/>
    </source>
</evidence>
<feature type="domain" description="Cas12f1-like TNB" evidence="8">
    <location>
        <begin position="311"/>
        <end position="371"/>
    </location>
</feature>
<dbReference type="InterPro" id="IPR001959">
    <property type="entry name" value="Transposase"/>
</dbReference>
<evidence type="ECO:0000256" key="5">
    <source>
        <dbReference type="ARBA" id="ARBA00023125"/>
    </source>
</evidence>
<dbReference type="NCBIfam" id="NF040570">
    <property type="entry name" value="guided_TnpB"/>
    <property type="match status" value="1"/>
</dbReference>
<gene>
    <name evidence="10" type="ORF">GGC33_16230</name>
</gene>
<accession>A0A844GVG3</accession>
<comment type="caution">
    <text evidence="10">The sequence shown here is derived from an EMBL/GenBank/DDBJ whole genome shotgun (WGS) entry which is preliminary data.</text>
</comment>
<keyword evidence="6" id="KW-0233">DNA recombination</keyword>
<dbReference type="RefSeq" id="WP_338324382.1">
    <property type="nucleotide sequence ID" value="NZ_WMIA01000030.1"/>
</dbReference>
<dbReference type="GO" id="GO:0032196">
    <property type="term" value="P:transposition"/>
    <property type="evidence" value="ECO:0007669"/>
    <property type="project" value="UniProtKB-KW"/>
</dbReference>
<dbReference type="Pfam" id="PF12323">
    <property type="entry name" value="HTH_OrfB_IS605"/>
    <property type="match status" value="1"/>
</dbReference>
<dbReference type="GO" id="GO:0046872">
    <property type="term" value="F:metal ion binding"/>
    <property type="evidence" value="ECO:0007669"/>
    <property type="project" value="UniProtKB-KW"/>
</dbReference>
<comment type="similarity">
    <text evidence="1">In the C-terminal section; belongs to the transposase 35 family.</text>
</comment>
<dbReference type="Pfam" id="PF07282">
    <property type="entry name" value="Cas12f1-like_TNB"/>
    <property type="match status" value="1"/>
</dbReference>
<dbReference type="GO" id="GO:0003677">
    <property type="term" value="F:DNA binding"/>
    <property type="evidence" value="ECO:0007669"/>
    <property type="project" value="UniProtKB-KW"/>
</dbReference>
<organism evidence="10 11">
    <name type="scientific">Cyanobacterium aponinum 0216</name>
    <dbReference type="NCBI Taxonomy" id="2676140"/>
    <lineage>
        <taxon>Bacteria</taxon>
        <taxon>Bacillati</taxon>
        <taxon>Cyanobacteriota</taxon>
        <taxon>Cyanophyceae</taxon>
        <taxon>Oscillatoriophycideae</taxon>
        <taxon>Chroococcales</taxon>
        <taxon>Geminocystaceae</taxon>
        <taxon>Cyanobacterium</taxon>
    </lineage>
</organism>
<evidence type="ECO:0000259" key="8">
    <source>
        <dbReference type="Pfam" id="PF07282"/>
    </source>
</evidence>
<sequence length="406" mass="46124">MITLTYPFKLKVNRQQTQEIEHILSVCRSVYNYALAERKHWYNSRKSPVNSCSLISEYIIPANALYPSYNNQAKNLTVAKKTNQDLKSVNAQVLQQTLKTLDKAFSDMKSKGFGFPRFKKQMKSFVFPAMLKNCLAEGKVKLPQLGWLKITQSRDYPTGFEAKQARIVKKATGYYLMIAFQSQESCPSAPVGKTSLGIDAGVESFVATDKGELIKAPKFLLKAQSQLKLLQRRLKHKIKGSNNWLKLQNKIAKLHEKVANTRRDWHFKLANYLCELTDNIFVEDINFTSWSRGIVRKQSLDSGIGQFINEILPFVCWKRSKFYLKVNKDGTSQECSNCGNHTGKKHLKERIHHCQYCGYTAPRDVVSAEVIKNRGLIAVGHTVNQNAYGDVLTGISQDLISLVKCL</sequence>
<keyword evidence="5" id="KW-0238">DNA-binding</keyword>
<proteinExistence type="inferred from homology"/>
<evidence type="ECO:0000256" key="3">
    <source>
        <dbReference type="ARBA" id="ARBA00022723"/>
    </source>
</evidence>
<keyword evidence="4" id="KW-0862">Zinc</keyword>
<reference evidence="10 11" key="1">
    <citation type="submission" date="2019-11" db="EMBL/GenBank/DDBJ databases">
        <title>Isolation of a new High Light Tolerant Cyanobacteria.</title>
        <authorList>
            <person name="Dobson Z."/>
            <person name="Vaughn N."/>
            <person name="Vaughn M."/>
            <person name="Fromme P."/>
            <person name="Mazor Y."/>
        </authorList>
    </citation>
    <scope>NUCLEOTIDE SEQUENCE [LARGE SCALE GENOMIC DNA]</scope>
    <source>
        <strain evidence="10 11">0216</strain>
    </source>
</reference>
<keyword evidence="2" id="KW-0815">Transposition</keyword>
<evidence type="ECO:0000256" key="2">
    <source>
        <dbReference type="ARBA" id="ARBA00022578"/>
    </source>
</evidence>
<dbReference type="EMBL" id="WMIA01000030">
    <property type="protein sequence ID" value="MTF40464.1"/>
    <property type="molecule type" value="Genomic_DNA"/>
</dbReference>
<evidence type="ECO:0000256" key="1">
    <source>
        <dbReference type="ARBA" id="ARBA00008761"/>
    </source>
</evidence>
<dbReference type="Proteomes" id="UP000437131">
    <property type="component" value="Unassembled WGS sequence"/>
</dbReference>
<protein>
    <submittedName>
        <fullName evidence="10">Transposase</fullName>
    </submittedName>
</protein>
<dbReference type="GO" id="GO:0006310">
    <property type="term" value="P:DNA recombination"/>
    <property type="evidence" value="ECO:0007669"/>
    <property type="project" value="UniProtKB-KW"/>
</dbReference>
<dbReference type="InterPro" id="IPR010095">
    <property type="entry name" value="Cas12f1-like_TNB"/>
</dbReference>
<name>A0A844GVG3_9CHRO</name>
<evidence type="ECO:0000256" key="4">
    <source>
        <dbReference type="ARBA" id="ARBA00022833"/>
    </source>
</evidence>
<feature type="domain" description="Transposase putative helix-turn-helix" evidence="9">
    <location>
        <begin position="1"/>
        <end position="46"/>
    </location>
</feature>
<dbReference type="Pfam" id="PF01385">
    <property type="entry name" value="OrfB_IS605"/>
    <property type="match status" value="1"/>
</dbReference>
<evidence type="ECO:0000256" key="6">
    <source>
        <dbReference type="ARBA" id="ARBA00023172"/>
    </source>
</evidence>
<evidence type="ECO:0000313" key="10">
    <source>
        <dbReference type="EMBL" id="MTF40464.1"/>
    </source>
</evidence>
<keyword evidence="3" id="KW-0479">Metal-binding</keyword>
<dbReference type="InterPro" id="IPR021027">
    <property type="entry name" value="Transposase_put_HTH"/>
</dbReference>
<evidence type="ECO:0000313" key="11">
    <source>
        <dbReference type="Proteomes" id="UP000437131"/>
    </source>
</evidence>
<dbReference type="AlphaFoldDB" id="A0A844GVG3"/>